<dbReference type="RefSeq" id="WP_146785928.1">
    <property type="nucleotide sequence ID" value="NZ_BAABIO010000001.1"/>
</dbReference>
<dbReference type="Proteomes" id="UP000321204">
    <property type="component" value="Chromosome"/>
</dbReference>
<dbReference type="SUPFAM" id="SSF56519">
    <property type="entry name" value="Penicillin binding protein dimerisation domain"/>
    <property type="match status" value="1"/>
</dbReference>
<dbReference type="SMART" id="SM00740">
    <property type="entry name" value="PASTA"/>
    <property type="match status" value="1"/>
</dbReference>
<keyword evidence="7" id="KW-1185">Reference proteome</keyword>
<feature type="transmembrane region" description="Helical" evidence="4">
    <location>
        <begin position="12"/>
        <end position="31"/>
    </location>
</feature>
<dbReference type="PROSITE" id="PS51178">
    <property type="entry name" value="PASTA"/>
    <property type="match status" value="1"/>
</dbReference>
<dbReference type="GO" id="GO:0004180">
    <property type="term" value="F:carboxypeptidase activity"/>
    <property type="evidence" value="ECO:0007669"/>
    <property type="project" value="UniProtKB-KW"/>
</dbReference>
<keyword evidence="2" id="KW-0645">Protease</keyword>
<dbReference type="Pfam" id="PF00905">
    <property type="entry name" value="Transpeptidase"/>
    <property type="match status" value="1"/>
</dbReference>
<organism evidence="6 7">
    <name type="scientific">Flavisolibacter ginsenosidimutans</name>
    <dbReference type="NCBI Taxonomy" id="661481"/>
    <lineage>
        <taxon>Bacteria</taxon>
        <taxon>Pseudomonadati</taxon>
        <taxon>Bacteroidota</taxon>
        <taxon>Chitinophagia</taxon>
        <taxon>Chitinophagales</taxon>
        <taxon>Chitinophagaceae</taxon>
        <taxon>Flavisolibacter</taxon>
    </lineage>
</organism>
<evidence type="ECO:0000313" key="6">
    <source>
        <dbReference type="EMBL" id="QEC56037.1"/>
    </source>
</evidence>
<evidence type="ECO:0000256" key="4">
    <source>
        <dbReference type="SAM" id="Phobius"/>
    </source>
</evidence>
<name>A0A5B8UHC2_9BACT</name>
<proteinExistence type="predicted"/>
<dbReference type="InterPro" id="IPR036138">
    <property type="entry name" value="PBP_dimer_sf"/>
</dbReference>
<keyword evidence="4" id="KW-0812">Transmembrane</keyword>
<dbReference type="Gene3D" id="3.30.10.20">
    <property type="match status" value="1"/>
</dbReference>
<evidence type="ECO:0000256" key="1">
    <source>
        <dbReference type="ARBA" id="ARBA00004370"/>
    </source>
</evidence>
<dbReference type="Gene3D" id="3.40.710.10">
    <property type="entry name" value="DD-peptidase/beta-lactamase superfamily"/>
    <property type="match status" value="1"/>
</dbReference>
<dbReference type="EMBL" id="CP042433">
    <property type="protein sequence ID" value="QEC56037.1"/>
    <property type="molecule type" value="Genomic_DNA"/>
</dbReference>
<keyword evidence="2" id="KW-0121">Carboxypeptidase</keyword>
<evidence type="ECO:0000259" key="5">
    <source>
        <dbReference type="PROSITE" id="PS51178"/>
    </source>
</evidence>
<dbReference type="OrthoDB" id="9804124at2"/>
<dbReference type="PANTHER" id="PTHR30627">
    <property type="entry name" value="PEPTIDOGLYCAN D,D-TRANSPEPTIDASE"/>
    <property type="match status" value="1"/>
</dbReference>
<evidence type="ECO:0000313" key="7">
    <source>
        <dbReference type="Proteomes" id="UP000321204"/>
    </source>
</evidence>
<dbReference type="AlphaFoldDB" id="A0A5B8UHC2"/>
<dbReference type="InterPro" id="IPR005543">
    <property type="entry name" value="PASTA_dom"/>
</dbReference>
<keyword evidence="2" id="KW-0378">Hydrolase</keyword>
<evidence type="ECO:0000256" key="3">
    <source>
        <dbReference type="ARBA" id="ARBA00023136"/>
    </source>
</evidence>
<protein>
    <submittedName>
        <fullName evidence="6">PASTA domain-containing protein</fullName>
    </submittedName>
</protein>
<dbReference type="SUPFAM" id="SSF56601">
    <property type="entry name" value="beta-lactamase/transpeptidase-like"/>
    <property type="match status" value="1"/>
</dbReference>
<dbReference type="InterPro" id="IPR005311">
    <property type="entry name" value="PBP_dimer"/>
</dbReference>
<dbReference type="InterPro" id="IPR050515">
    <property type="entry name" value="Beta-lactam/transpept"/>
</dbReference>
<dbReference type="GO" id="GO:0071555">
    <property type="term" value="P:cell wall organization"/>
    <property type="evidence" value="ECO:0007669"/>
    <property type="project" value="TreeGrafter"/>
</dbReference>
<dbReference type="InterPro" id="IPR001460">
    <property type="entry name" value="PCN-bd_Tpept"/>
</dbReference>
<dbReference type="GO" id="GO:0005886">
    <property type="term" value="C:plasma membrane"/>
    <property type="evidence" value="ECO:0007669"/>
    <property type="project" value="TreeGrafter"/>
</dbReference>
<comment type="subcellular location">
    <subcellularLocation>
        <location evidence="1">Membrane</location>
    </subcellularLocation>
</comment>
<dbReference type="Pfam" id="PF03793">
    <property type="entry name" value="PASTA"/>
    <property type="match status" value="1"/>
</dbReference>
<dbReference type="InterPro" id="IPR012338">
    <property type="entry name" value="Beta-lactam/transpept-like"/>
</dbReference>
<keyword evidence="4" id="KW-1133">Transmembrane helix</keyword>
<dbReference type="SUPFAM" id="SSF54184">
    <property type="entry name" value="Penicillin-binding protein 2x (pbp-2x), c-terminal domain"/>
    <property type="match status" value="1"/>
</dbReference>
<keyword evidence="3 4" id="KW-0472">Membrane</keyword>
<dbReference type="KEGG" id="fgg:FSB75_09070"/>
<feature type="domain" description="PASTA" evidence="5">
    <location>
        <begin position="646"/>
        <end position="704"/>
    </location>
</feature>
<dbReference type="Pfam" id="PF03717">
    <property type="entry name" value="PBP_dimer"/>
    <property type="match status" value="1"/>
</dbReference>
<dbReference type="Gene3D" id="3.30.450.330">
    <property type="match status" value="1"/>
</dbReference>
<evidence type="ECO:0000256" key="2">
    <source>
        <dbReference type="ARBA" id="ARBA00022645"/>
    </source>
</evidence>
<dbReference type="PANTHER" id="PTHR30627:SF1">
    <property type="entry name" value="PEPTIDOGLYCAN D,D-TRANSPEPTIDASE FTSI"/>
    <property type="match status" value="1"/>
</dbReference>
<dbReference type="CDD" id="cd06575">
    <property type="entry name" value="PASTA_Pbp2x-like_2"/>
    <property type="match status" value="1"/>
</dbReference>
<gene>
    <name evidence="6" type="ORF">FSB75_09070</name>
</gene>
<reference evidence="6 7" key="1">
    <citation type="journal article" date="2015" name="Int. J. Syst. Evol. Microbiol.">
        <title>Flavisolibacter ginsenosidimutans sp. nov., with ginsenoside-converting activity isolated from soil used for cultivating ginseng.</title>
        <authorList>
            <person name="Zhao Y."/>
            <person name="Liu Q."/>
            <person name="Kang M.S."/>
            <person name="Jin F."/>
            <person name="Yu H."/>
            <person name="Im W.T."/>
        </authorList>
    </citation>
    <scope>NUCLEOTIDE SEQUENCE [LARGE SCALE GENOMIC DNA]</scope>
    <source>
        <strain evidence="6 7">Gsoil 636</strain>
    </source>
</reference>
<sequence>MEIKKDILWRAYLSFIGMVVFSLFVLGRAAYIQNVQGDHWRSLSDSMHQKYIALDAERGTIFSEDGQMLSTSIPFFDIYIDFGAEGLHEKNGKRFRENLDSLSISLANLFGDKPVSAYRKELKQGYQDENRYYLLHKGLTFEQYKKFRSFPLVRLGRNKSGVIAEEHSKRLNPFGLLARRTIGLARENAQNVGIERTYDNMLQGQTGKQLVRYIAGGAPIPVEGYQIEPENGKDVYTTLDIHMQDMVESALMKMMQQSGSEHGTAIVMETKTGKIKAIANLGRQKKDTGYSETMNYALQTTEPGSTIKLATLLAVLDHGSSKIDDMVEVGSAGHEYVGVRNVNDAERAPKPLLTVRECFAHSSNVGFAKLAYKAFADKPDVYKSYLQKFHLDKKTGIDLLGETPPLLPRIKRNKEGLHAMVTAAFGYALQVSPLHTLMLYNAIANDGKMMKPYLVNSIKDNGVTVKEFEPTVLDEKLCKPEVIAAAKSSMEAVVSIGTGAPVFKNFPIPVAGKTGTAHVAGGDVGYEDGIYQASFVGYFPADNPQYTCVVVIKTKPHAPIHFGGQLAAPVFKEIVTGVYSQYMRDKNIGVVTVVPDSSSYIYAGSKDDMQKVLQQLSIRYVDSMDKGTSLGQLYPYNYKPVAKTVLETKAVMPDVRHMTLRDALYVLESRNIKVTVKGKGKVEAQDILPGTPLKKNTTVTILLN</sequence>
<accession>A0A5B8UHC2</accession>
<dbReference type="Gene3D" id="3.90.1310.10">
    <property type="entry name" value="Penicillin-binding protein 2a (Domain 2)"/>
    <property type="match status" value="1"/>
</dbReference>
<dbReference type="GO" id="GO:0008658">
    <property type="term" value="F:penicillin binding"/>
    <property type="evidence" value="ECO:0007669"/>
    <property type="project" value="InterPro"/>
</dbReference>